<comment type="similarity">
    <text evidence="3 6">Belongs to the DHNA family.</text>
</comment>
<comment type="function">
    <text evidence="6">Catalyzes the conversion of 7,8-dihydroneopterin to 6-hydroxymethyl-7,8-dihydropterin.</text>
</comment>
<evidence type="ECO:0000256" key="3">
    <source>
        <dbReference type="ARBA" id="ARBA00005708"/>
    </source>
</evidence>
<reference evidence="8 9" key="1">
    <citation type="submission" date="2019-02" db="EMBL/GenBank/DDBJ databases">
        <authorList>
            <person name="Khodamoradi S."/>
            <person name="Hahnke R.L."/>
            <person name="Kaempfer P."/>
            <person name="Schumann P."/>
            <person name="Rohde M."/>
            <person name="Steinert M."/>
            <person name="Luzhetskyy A."/>
            <person name="Wink J."/>
            <person name="Ruckert C."/>
        </authorList>
    </citation>
    <scope>NUCLEOTIDE SEQUENCE [LARGE SCALE GENOMIC DNA]</scope>
    <source>
        <strain evidence="8 9">M2</strain>
    </source>
</reference>
<dbReference type="InterPro" id="IPR043133">
    <property type="entry name" value="GTP-CH-I_C/QueF"/>
</dbReference>
<dbReference type="Proteomes" id="UP000292235">
    <property type="component" value="Chromosome"/>
</dbReference>
<comment type="catalytic activity">
    <reaction evidence="1 6">
        <text>7,8-dihydroneopterin = 6-hydroxymethyl-7,8-dihydropterin + glycolaldehyde</text>
        <dbReference type="Rhea" id="RHEA:10540"/>
        <dbReference type="ChEBI" id="CHEBI:17001"/>
        <dbReference type="ChEBI" id="CHEBI:17071"/>
        <dbReference type="ChEBI" id="CHEBI:44841"/>
        <dbReference type="EC" id="4.1.2.25"/>
    </reaction>
</comment>
<dbReference type="InterPro" id="IPR006157">
    <property type="entry name" value="FolB_dom"/>
</dbReference>
<name>A0A4P6Q927_9ACTN</name>
<dbReference type="OrthoDB" id="3212934at2"/>
<sequence length="126" mass="13734">MTEALDRIRLRGLRARGYHGVLPEERREGQEFVVDVAIGLDLSEAGASDDLAATVHYGELAERLVSVVRGEAVDLIETLAERLAAVCLVEPRVREAEVTVHKPQAPIPHTFEDVAVTIVRTNRAGG</sequence>
<dbReference type="PANTHER" id="PTHR42844:SF1">
    <property type="entry name" value="DIHYDRONEOPTERIN ALDOLASE 1-RELATED"/>
    <property type="match status" value="1"/>
</dbReference>
<dbReference type="PANTHER" id="PTHR42844">
    <property type="entry name" value="DIHYDRONEOPTERIN ALDOLASE 1-RELATED"/>
    <property type="match status" value="1"/>
</dbReference>
<evidence type="ECO:0000256" key="2">
    <source>
        <dbReference type="ARBA" id="ARBA00005013"/>
    </source>
</evidence>
<dbReference type="AlphaFoldDB" id="A0A4P6Q927"/>
<evidence type="ECO:0000256" key="5">
    <source>
        <dbReference type="ARBA" id="ARBA00023239"/>
    </source>
</evidence>
<gene>
    <name evidence="8" type="primary">folB</name>
    <name evidence="8" type="ORF">EKD16_21630</name>
</gene>
<protein>
    <recommendedName>
        <fullName evidence="6">7,8-dihydroneopterin aldolase</fullName>
        <ecNumber evidence="6">4.1.2.25</ecNumber>
    </recommendedName>
</protein>
<dbReference type="EMBL" id="CP036455">
    <property type="protein sequence ID" value="QBI56081.1"/>
    <property type="molecule type" value="Genomic_DNA"/>
</dbReference>
<evidence type="ECO:0000313" key="8">
    <source>
        <dbReference type="EMBL" id="QBI56081.1"/>
    </source>
</evidence>
<keyword evidence="5 6" id="KW-0456">Lyase</keyword>
<evidence type="ECO:0000259" key="7">
    <source>
        <dbReference type="SMART" id="SM00905"/>
    </source>
</evidence>
<dbReference type="Gene3D" id="3.30.1130.10">
    <property type="match status" value="1"/>
</dbReference>
<evidence type="ECO:0000256" key="6">
    <source>
        <dbReference type="RuleBase" id="RU362079"/>
    </source>
</evidence>
<accession>A0A4P6Q927</accession>
<evidence type="ECO:0000256" key="4">
    <source>
        <dbReference type="ARBA" id="ARBA00022909"/>
    </source>
</evidence>
<dbReference type="FunFam" id="3.30.1130.10:FF:000003">
    <property type="entry name" value="7,8-dihydroneopterin aldolase"/>
    <property type="match status" value="1"/>
</dbReference>
<dbReference type="GO" id="GO:0046656">
    <property type="term" value="P:folic acid biosynthetic process"/>
    <property type="evidence" value="ECO:0007669"/>
    <property type="project" value="UniProtKB-UniRule"/>
</dbReference>
<dbReference type="CDD" id="cd00534">
    <property type="entry name" value="DHNA_DHNTPE"/>
    <property type="match status" value="1"/>
</dbReference>
<proteinExistence type="inferred from homology"/>
<comment type="pathway">
    <text evidence="2 6">Cofactor biosynthesis; tetrahydrofolate biosynthesis; 2-amino-4-hydroxy-6-hydroxymethyl-7,8-dihydropteridine diphosphate from 7,8-dihydroneopterin triphosphate: step 3/4.</text>
</comment>
<dbReference type="GO" id="GO:0004150">
    <property type="term" value="F:dihydroneopterin aldolase activity"/>
    <property type="evidence" value="ECO:0007669"/>
    <property type="project" value="UniProtKB-UniRule"/>
</dbReference>
<dbReference type="NCBIfam" id="TIGR00525">
    <property type="entry name" value="folB"/>
    <property type="match status" value="1"/>
</dbReference>
<dbReference type="SUPFAM" id="SSF55620">
    <property type="entry name" value="Tetrahydrobiopterin biosynthesis enzymes-like"/>
    <property type="match status" value="1"/>
</dbReference>
<organism evidence="8 9">
    <name type="scientific">Streptomonospora litoralis</name>
    <dbReference type="NCBI Taxonomy" id="2498135"/>
    <lineage>
        <taxon>Bacteria</taxon>
        <taxon>Bacillati</taxon>
        <taxon>Actinomycetota</taxon>
        <taxon>Actinomycetes</taxon>
        <taxon>Streptosporangiales</taxon>
        <taxon>Nocardiopsidaceae</taxon>
        <taxon>Streptomonospora</taxon>
    </lineage>
</organism>
<dbReference type="GO" id="GO:0046654">
    <property type="term" value="P:tetrahydrofolate biosynthetic process"/>
    <property type="evidence" value="ECO:0007669"/>
    <property type="project" value="UniProtKB-UniRule"/>
</dbReference>
<keyword evidence="4 6" id="KW-0289">Folate biosynthesis</keyword>
<dbReference type="NCBIfam" id="TIGR00526">
    <property type="entry name" value="folB_dom"/>
    <property type="match status" value="1"/>
</dbReference>
<dbReference type="EC" id="4.1.2.25" evidence="6"/>
<evidence type="ECO:0000256" key="1">
    <source>
        <dbReference type="ARBA" id="ARBA00001353"/>
    </source>
</evidence>
<keyword evidence="9" id="KW-1185">Reference proteome</keyword>
<dbReference type="InterPro" id="IPR006156">
    <property type="entry name" value="Dihydroneopterin_aldolase"/>
</dbReference>
<dbReference type="KEGG" id="strr:EKD16_21630"/>
<dbReference type="Pfam" id="PF02152">
    <property type="entry name" value="FolB"/>
    <property type="match status" value="1"/>
</dbReference>
<dbReference type="SMART" id="SM00905">
    <property type="entry name" value="FolB"/>
    <property type="match status" value="1"/>
</dbReference>
<dbReference type="RefSeq" id="WP_131100718.1">
    <property type="nucleotide sequence ID" value="NZ_CP036455.1"/>
</dbReference>
<dbReference type="GO" id="GO:0005737">
    <property type="term" value="C:cytoplasm"/>
    <property type="evidence" value="ECO:0007669"/>
    <property type="project" value="TreeGrafter"/>
</dbReference>
<dbReference type="UniPathway" id="UPA00077">
    <property type="reaction ID" value="UER00154"/>
</dbReference>
<feature type="domain" description="Dihydroneopterin aldolase/epimerase" evidence="7">
    <location>
        <begin position="8"/>
        <end position="120"/>
    </location>
</feature>
<evidence type="ECO:0000313" key="9">
    <source>
        <dbReference type="Proteomes" id="UP000292235"/>
    </source>
</evidence>